<dbReference type="CDD" id="cd19946">
    <property type="entry name" value="GlpA-like_Fer2_BFD-like"/>
    <property type="match status" value="1"/>
</dbReference>
<dbReference type="Gene3D" id="1.10.10.1100">
    <property type="entry name" value="BFD-like [2Fe-2S]-binding domain"/>
    <property type="match status" value="1"/>
</dbReference>
<dbReference type="EMBL" id="CP049933">
    <property type="protein sequence ID" value="QIM17705.1"/>
    <property type="molecule type" value="Genomic_DNA"/>
</dbReference>
<dbReference type="PIRSF" id="PIRSF037495">
    <property type="entry name" value="Opine_OX_OoxA/HcnB"/>
    <property type="match status" value="1"/>
</dbReference>
<keyword evidence="1" id="KW-0560">Oxidoreductase</keyword>
<evidence type="ECO:0000259" key="2">
    <source>
        <dbReference type="Pfam" id="PF07992"/>
    </source>
</evidence>
<dbReference type="RefSeq" id="WP_166328497.1">
    <property type="nucleotide sequence ID" value="NZ_CP049933.1"/>
</dbReference>
<dbReference type="InterPro" id="IPR041854">
    <property type="entry name" value="BFD-like_2Fe2S-bd_dom_sf"/>
</dbReference>
<accession>A0ABX6JY57</accession>
<dbReference type="PRINTS" id="PR00368">
    <property type="entry name" value="FADPNR"/>
</dbReference>
<organism evidence="3 4">
    <name type="scientific">Leucobacter coleopterorum</name>
    <dbReference type="NCBI Taxonomy" id="2714933"/>
    <lineage>
        <taxon>Bacteria</taxon>
        <taxon>Bacillati</taxon>
        <taxon>Actinomycetota</taxon>
        <taxon>Actinomycetes</taxon>
        <taxon>Micrococcales</taxon>
        <taxon>Microbacteriaceae</taxon>
        <taxon>Leucobacter</taxon>
    </lineage>
</organism>
<name>A0ABX6JY57_9MICO</name>
<protein>
    <submittedName>
        <fullName evidence="3">FAD-dependent oxidoreductase</fullName>
    </submittedName>
</protein>
<evidence type="ECO:0000313" key="3">
    <source>
        <dbReference type="EMBL" id="QIM17705.1"/>
    </source>
</evidence>
<dbReference type="PANTHER" id="PTHR42949">
    <property type="entry name" value="ANAEROBIC GLYCEROL-3-PHOSPHATE DEHYDROGENASE SUBUNIT B"/>
    <property type="match status" value="1"/>
</dbReference>
<gene>
    <name evidence="3" type="ORF">G7066_01480</name>
</gene>
<keyword evidence="4" id="KW-1185">Reference proteome</keyword>
<reference evidence="3 4" key="1">
    <citation type="submission" date="2020-03" db="EMBL/GenBank/DDBJ databases">
        <title>Leucobacter sp. nov., isolated from beetles.</title>
        <authorList>
            <person name="Hyun D.-W."/>
            <person name="Bae J.-W."/>
        </authorList>
    </citation>
    <scope>NUCLEOTIDE SEQUENCE [LARGE SCALE GENOMIC DNA]</scope>
    <source>
        <strain evidence="3 4">HDW9A</strain>
    </source>
</reference>
<sequence>MVHLLVVGAGPAGMAGALAAADSGFDVLVVDEQARAGGQIFRRPPQAFGGTSHFGPYTWAGDLIERFEAHPRISTSFRSTAYGVLRDRDELGMRLCVGVHTPNGGERVSTDRILIATGAYDMPVAFPGWTSPGVMTVGAAQSLLKSQKVLAGRRVILAGSHPLLLIAAEQLLDAGAEIAEVAFARALPNMAEMASALSAAPGHLRVFAEAGRAVTRLLTRGVKVSKRTIVTEAVGGKAVTGVRLANVDKNWRTVGRTREVHGDLLLLGYGFSPSTELARQAGCEMQWDSRLGGWVVAHDESFATSAEGIYIAGEPTGVSGAEQSWAEGWNAGLHIARSLEVEAGRSAGKIQTELAQARRLLQRSGKFSRVVQSMFEPNREALVALSNPKDTTVCRCELVTSDRIDEVLRNNPFISSGSAVKLECRSGMGPCQGRYCESTVAGRVAQSRGASIESSGFFAAHLPVKPVSLETYRMLSDPGSHSTTG</sequence>
<dbReference type="InterPro" id="IPR017224">
    <property type="entry name" value="Opine_Oxase_asu/HCN_bsu"/>
</dbReference>
<evidence type="ECO:0000256" key="1">
    <source>
        <dbReference type="ARBA" id="ARBA00023002"/>
    </source>
</evidence>
<dbReference type="PANTHER" id="PTHR42949:SF3">
    <property type="entry name" value="ANAEROBIC GLYCEROL-3-PHOSPHATE DEHYDROGENASE SUBUNIT B"/>
    <property type="match status" value="1"/>
</dbReference>
<dbReference type="InterPro" id="IPR036188">
    <property type="entry name" value="FAD/NAD-bd_sf"/>
</dbReference>
<dbReference type="PRINTS" id="PR00411">
    <property type="entry name" value="PNDRDTASEI"/>
</dbReference>
<feature type="domain" description="FAD/NAD(P)-binding" evidence="2">
    <location>
        <begin position="3"/>
        <end position="316"/>
    </location>
</feature>
<dbReference type="Gene3D" id="3.50.50.60">
    <property type="entry name" value="FAD/NAD(P)-binding domain"/>
    <property type="match status" value="2"/>
</dbReference>
<evidence type="ECO:0000313" key="4">
    <source>
        <dbReference type="Proteomes" id="UP000503441"/>
    </source>
</evidence>
<dbReference type="SUPFAM" id="SSF51905">
    <property type="entry name" value="FAD/NAD(P)-binding domain"/>
    <property type="match status" value="1"/>
</dbReference>
<dbReference type="Proteomes" id="UP000503441">
    <property type="component" value="Chromosome"/>
</dbReference>
<dbReference type="InterPro" id="IPR023753">
    <property type="entry name" value="FAD/NAD-binding_dom"/>
</dbReference>
<dbReference type="Pfam" id="PF07992">
    <property type="entry name" value="Pyr_redox_2"/>
    <property type="match status" value="1"/>
</dbReference>
<proteinExistence type="predicted"/>
<dbReference type="InterPro" id="IPR051691">
    <property type="entry name" value="Metab_Enz_Cyan_OpOx_G3PDH"/>
</dbReference>